<dbReference type="PANTHER" id="PTHR11941:SF169">
    <property type="entry name" value="(7AS)-7A-METHYL-1,5-DIOXO-2,3,5,6,7,7A-HEXAHYDRO-1H-INDENE-CARBOXYL-COA HYDROLASE"/>
    <property type="match status" value="1"/>
</dbReference>
<protein>
    <submittedName>
        <fullName evidence="6">Enoyl-CoA hydratase-related protein</fullName>
    </submittedName>
</protein>
<dbReference type="EMBL" id="JAVYII010000001">
    <property type="protein sequence ID" value="MDT9592154.1"/>
    <property type="molecule type" value="Genomic_DNA"/>
</dbReference>
<organism evidence="6 7">
    <name type="scientific">Nocardioides imazamoxiresistens</name>
    <dbReference type="NCBI Taxonomy" id="3231893"/>
    <lineage>
        <taxon>Bacteria</taxon>
        <taxon>Bacillati</taxon>
        <taxon>Actinomycetota</taxon>
        <taxon>Actinomycetes</taxon>
        <taxon>Propionibacteriales</taxon>
        <taxon>Nocardioidaceae</taxon>
        <taxon>Nocardioides</taxon>
    </lineage>
</organism>
<dbReference type="InterPro" id="IPR001753">
    <property type="entry name" value="Enoyl-CoA_hydra/iso"/>
</dbReference>
<dbReference type="InterPro" id="IPR029045">
    <property type="entry name" value="ClpP/crotonase-like_dom_sf"/>
</dbReference>
<dbReference type="Gene3D" id="1.10.12.10">
    <property type="entry name" value="Lyase 2-enoyl-coa Hydratase, Chain A, domain 2"/>
    <property type="match status" value="1"/>
</dbReference>
<evidence type="ECO:0000313" key="6">
    <source>
        <dbReference type="EMBL" id="MDT9592154.1"/>
    </source>
</evidence>
<evidence type="ECO:0000256" key="1">
    <source>
        <dbReference type="ARBA" id="ARBA00005254"/>
    </source>
</evidence>
<gene>
    <name evidence="6" type="ORF">RDV89_03700</name>
</gene>
<dbReference type="RefSeq" id="WP_315731396.1">
    <property type="nucleotide sequence ID" value="NZ_JAVYII010000001.1"/>
</dbReference>
<keyword evidence="2" id="KW-0443">Lipid metabolism</keyword>
<dbReference type="PROSITE" id="PS00166">
    <property type="entry name" value="ENOYL_COA_HYDRATASE"/>
    <property type="match status" value="1"/>
</dbReference>
<dbReference type="CDD" id="cd06558">
    <property type="entry name" value="crotonase-like"/>
    <property type="match status" value="1"/>
</dbReference>
<feature type="region of interest" description="Disordered" evidence="5">
    <location>
        <begin position="227"/>
        <end position="248"/>
    </location>
</feature>
<dbReference type="Gene3D" id="3.30.300.220">
    <property type="match status" value="1"/>
</dbReference>
<sequence>MSAVVTRVGPVPVVELDRPHRRNAIDAATTAALDAAFDRLEDDPTLRAAVLGGRGPAFCAGSDVIDGPGTPTARGGWYGVVRRGPLKPVVAAVDGPALGGGFELVLACDLVVASTAASFGLPEATRARLALAGGLFRAADRLPRNVATELLLTGGRLDAARAHALGLVNRLVAPGDALATAVALATDLCRDAAPTSVEETLRVTRRLDAAAEADAWAATAAAAERVAASPDRAEGTAAFRERRAPRWT</sequence>
<evidence type="ECO:0000256" key="5">
    <source>
        <dbReference type="SAM" id="MobiDB-lite"/>
    </source>
</evidence>
<dbReference type="InterPro" id="IPR018376">
    <property type="entry name" value="Enoyl-CoA_hyd/isom_CS"/>
</dbReference>
<dbReference type="Proteomes" id="UP001268542">
    <property type="component" value="Unassembled WGS sequence"/>
</dbReference>
<reference evidence="6 7" key="1">
    <citation type="submission" date="2023-08" db="EMBL/GenBank/DDBJ databases">
        <title>Nocardioides seae sp. nov., a bacterium isolated from a soil.</title>
        <authorList>
            <person name="Wang X."/>
        </authorList>
    </citation>
    <scope>NUCLEOTIDE SEQUENCE [LARGE SCALE GENOMIC DNA]</scope>
    <source>
        <strain evidence="6 7">YZH12</strain>
    </source>
</reference>
<evidence type="ECO:0000256" key="4">
    <source>
        <dbReference type="RuleBase" id="RU003707"/>
    </source>
</evidence>
<name>A0ABU3PSI7_9ACTN</name>
<dbReference type="Gene3D" id="3.90.226.20">
    <property type="match status" value="1"/>
</dbReference>
<evidence type="ECO:0000256" key="3">
    <source>
        <dbReference type="ARBA" id="ARBA00023239"/>
    </source>
</evidence>
<dbReference type="InterPro" id="IPR014748">
    <property type="entry name" value="Enoyl-CoA_hydra_C"/>
</dbReference>
<dbReference type="Pfam" id="PF00378">
    <property type="entry name" value="ECH_1"/>
    <property type="match status" value="1"/>
</dbReference>
<feature type="compositionally biased region" description="Basic and acidic residues" evidence="5">
    <location>
        <begin position="231"/>
        <end position="248"/>
    </location>
</feature>
<evidence type="ECO:0000256" key="2">
    <source>
        <dbReference type="ARBA" id="ARBA00023098"/>
    </source>
</evidence>
<accession>A0ABU3PSI7</accession>
<comment type="similarity">
    <text evidence="1 4">Belongs to the enoyl-CoA hydratase/isomerase family.</text>
</comment>
<dbReference type="PANTHER" id="PTHR11941">
    <property type="entry name" value="ENOYL-COA HYDRATASE-RELATED"/>
    <property type="match status" value="1"/>
</dbReference>
<proteinExistence type="inferred from homology"/>
<comment type="caution">
    <text evidence="6">The sequence shown here is derived from an EMBL/GenBank/DDBJ whole genome shotgun (WGS) entry which is preliminary data.</text>
</comment>
<dbReference type="SUPFAM" id="SSF52096">
    <property type="entry name" value="ClpP/crotonase"/>
    <property type="match status" value="1"/>
</dbReference>
<keyword evidence="7" id="KW-1185">Reference proteome</keyword>
<evidence type="ECO:0000313" key="7">
    <source>
        <dbReference type="Proteomes" id="UP001268542"/>
    </source>
</evidence>
<keyword evidence="3" id="KW-0456">Lyase</keyword>